<keyword evidence="10" id="KW-1185">Reference proteome</keyword>
<keyword evidence="3" id="KW-1003">Cell membrane</keyword>
<keyword evidence="5 7" id="KW-1133">Transmembrane helix</keyword>
<dbReference type="Pfam" id="PF00528">
    <property type="entry name" value="BPD_transp_1"/>
    <property type="match status" value="1"/>
</dbReference>
<evidence type="ECO:0000256" key="6">
    <source>
        <dbReference type="ARBA" id="ARBA00023136"/>
    </source>
</evidence>
<dbReference type="OrthoDB" id="9773683at2"/>
<dbReference type="GO" id="GO:0005886">
    <property type="term" value="C:plasma membrane"/>
    <property type="evidence" value="ECO:0007669"/>
    <property type="project" value="UniProtKB-SubCell"/>
</dbReference>
<feature type="transmembrane region" description="Helical" evidence="7">
    <location>
        <begin position="315"/>
        <end position="337"/>
    </location>
</feature>
<keyword evidence="2 7" id="KW-0813">Transport</keyword>
<evidence type="ECO:0000256" key="1">
    <source>
        <dbReference type="ARBA" id="ARBA00004651"/>
    </source>
</evidence>
<name>U4TTJ5_9LACO</name>
<evidence type="ECO:0000313" key="9">
    <source>
        <dbReference type="EMBL" id="ERL65213.1"/>
    </source>
</evidence>
<comment type="similarity">
    <text evidence="7">Belongs to the binding-protein-dependent transport system permease family.</text>
</comment>
<feature type="transmembrane region" description="Helical" evidence="7">
    <location>
        <begin position="357"/>
        <end position="379"/>
    </location>
</feature>
<comment type="subcellular location">
    <subcellularLocation>
        <location evidence="1 7">Cell membrane</location>
        <topology evidence="1 7">Multi-pass membrane protein</topology>
    </subcellularLocation>
</comment>
<dbReference type="GO" id="GO:0055085">
    <property type="term" value="P:transmembrane transport"/>
    <property type="evidence" value="ECO:0007669"/>
    <property type="project" value="InterPro"/>
</dbReference>
<dbReference type="EMBL" id="KI271588">
    <property type="protein sequence ID" value="ERL65213.1"/>
    <property type="molecule type" value="Genomic_DNA"/>
</dbReference>
<keyword evidence="6 7" id="KW-0472">Membrane</keyword>
<protein>
    <submittedName>
        <fullName evidence="9">AmiC</fullName>
    </submittedName>
</protein>
<dbReference type="InterPro" id="IPR000515">
    <property type="entry name" value="MetI-like"/>
</dbReference>
<dbReference type="SUPFAM" id="SSF161098">
    <property type="entry name" value="MetI-like"/>
    <property type="match status" value="1"/>
</dbReference>
<evidence type="ECO:0000256" key="3">
    <source>
        <dbReference type="ARBA" id="ARBA00022475"/>
    </source>
</evidence>
<dbReference type="CDD" id="cd06261">
    <property type="entry name" value="TM_PBP2"/>
    <property type="match status" value="1"/>
</dbReference>
<dbReference type="RefSeq" id="WP_022529473.1">
    <property type="nucleotide sequence ID" value="NZ_KI271588.1"/>
</dbReference>
<evidence type="ECO:0000256" key="5">
    <source>
        <dbReference type="ARBA" id="ARBA00022989"/>
    </source>
</evidence>
<evidence type="ECO:0000256" key="4">
    <source>
        <dbReference type="ARBA" id="ARBA00022692"/>
    </source>
</evidence>
<reference evidence="10" key="1">
    <citation type="journal article" date="2013" name="Genome Announc.">
        <title>Whole-Genome Sequencing of Lactobacillus shenzhenensis Strain LY-73T.</title>
        <authorList>
            <person name="Lin Z."/>
            <person name="Liu Z."/>
            <person name="Yang R."/>
            <person name="Zou Y."/>
            <person name="Wan D."/>
            <person name="Chen J."/>
            <person name="Guo M."/>
            <person name="Zhao J."/>
            <person name="Fang C."/>
            <person name="Yang R."/>
            <person name="Liu F."/>
        </authorList>
    </citation>
    <scope>NUCLEOTIDE SEQUENCE [LARGE SCALE GENOMIC DNA]</scope>
    <source>
        <strain evidence="10">LY-73</strain>
    </source>
</reference>
<dbReference type="AlphaFoldDB" id="U4TTJ5"/>
<dbReference type="PANTHER" id="PTHR30465">
    <property type="entry name" value="INNER MEMBRANE ABC TRANSPORTER"/>
    <property type="match status" value="1"/>
</dbReference>
<feature type="transmembrane region" description="Helical" evidence="7">
    <location>
        <begin position="460"/>
        <end position="483"/>
    </location>
</feature>
<dbReference type="Gene3D" id="1.10.3720.10">
    <property type="entry name" value="MetI-like"/>
    <property type="match status" value="1"/>
</dbReference>
<dbReference type="HOGENOM" id="CLU_041794_0_0_9"/>
<dbReference type="PANTHER" id="PTHR30465:SF0">
    <property type="entry name" value="OLIGOPEPTIDE TRANSPORT SYSTEM PERMEASE PROTEIN APPB"/>
    <property type="match status" value="1"/>
</dbReference>
<feature type="transmembrane region" description="Helical" evidence="7">
    <location>
        <begin position="12"/>
        <end position="31"/>
    </location>
</feature>
<dbReference type="PROSITE" id="PS50928">
    <property type="entry name" value="ABC_TM1"/>
    <property type="match status" value="1"/>
</dbReference>
<sequence>MKKYIFFRILRSIVSIFLVTTLTYIIIYTMVPRRDVFKQDPNIQKMASNPDNLLDYEQTAYDKMNYIDYVDTKGLISKVENAHPDVTATAKHTATNAKLFQDWAKQNGYALHRYQVSKNYYAVRELPIWERVSRFYGSLIQIDSPWKIHDSKNPNLARYLKIENDKTVGWALVGSGTKYRYQIYFNGSFPYIHQNILKFDLGTSYPTFAGNSVTQVIGGRQGQTVSTKYKFPNGQVMNTADNVYTRQYQSRAHRDEMAYDRYKDDYTNTDQVNQDPSMIGTSFRAGIVALIVSYVIAIPIALGMARMKGKWFDRFFTAVVTIFISIPGLAFIYAFRYLGSQFFGLPDSFPTKGASAISSWVLPTIILGMMGIWGIVIWFRRYMIDQQQSDYVKFAKAKGLTDREIYRRHIFKNASIPIVQGIPGSIIGLIGGAMMTETIFAMPGMGKMLPNAITDHNNTVVIGLVFIFAIISIMSTLLGDILMSIVDPRIKLSTSGSEE</sequence>
<dbReference type="InterPro" id="IPR035906">
    <property type="entry name" value="MetI-like_sf"/>
</dbReference>
<feature type="transmembrane region" description="Helical" evidence="7">
    <location>
        <begin position="283"/>
        <end position="303"/>
    </location>
</feature>
<dbReference type="STRING" id="1231336.L248_2888"/>
<feature type="transmembrane region" description="Helical" evidence="7">
    <location>
        <begin position="416"/>
        <end position="440"/>
    </location>
</feature>
<evidence type="ECO:0000256" key="2">
    <source>
        <dbReference type="ARBA" id="ARBA00022448"/>
    </source>
</evidence>
<organism evidence="9 10">
    <name type="scientific">Schleiferilactobacillus shenzhenensis LY-73</name>
    <dbReference type="NCBI Taxonomy" id="1231336"/>
    <lineage>
        <taxon>Bacteria</taxon>
        <taxon>Bacillati</taxon>
        <taxon>Bacillota</taxon>
        <taxon>Bacilli</taxon>
        <taxon>Lactobacillales</taxon>
        <taxon>Lactobacillaceae</taxon>
        <taxon>Schleiferilactobacillus</taxon>
    </lineage>
</organism>
<feature type="domain" description="ABC transmembrane type-1" evidence="8">
    <location>
        <begin position="279"/>
        <end position="483"/>
    </location>
</feature>
<dbReference type="eggNOG" id="COG0601">
    <property type="taxonomic scope" value="Bacteria"/>
</dbReference>
<accession>U4TTJ5</accession>
<proteinExistence type="inferred from homology"/>
<gene>
    <name evidence="9" type="primary">amiC</name>
    <name evidence="9" type="ORF">L248_2888</name>
</gene>
<evidence type="ECO:0000313" key="10">
    <source>
        <dbReference type="Proteomes" id="UP000030647"/>
    </source>
</evidence>
<dbReference type="Proteomes" id="UP000030647">
    <property type="component" value="Unassembled WGS sequence"/>
</dbReference>
<keyword evidence="4 7" id="KW-0812">Transmembrane</keyword>
<evidence type="ECO:0000259" key="8">
    <source>
        <dbReference type="PROSITE" id="PS50928"/>
    </source>
</evidence>
<evidence type="ECO:0000256" key="7">
    <source>
        <dbReference type="RuleBase" id="RU363032"/>
    </source>
</evidence>